<dbReference type="InterPro" id="IPR029016">
    <property type="entry name" value="GAF-like_dom_sf"/>
</dbReference>
<gene>
    <name evidence="2" type="ORF">METZ01_LOCUS356003</name>
</gene>
<dbReference type="AlphaFoldDB" id="A0A382RZM9"/>
<dbReference type="SUPFAM" id="SSF55781">
    <property type="entry name" value="GAF domain-like"/>
    <property type="match status" value="1"/>
</dbReference>
<proteinExistence type="predicted"/>
<name>A0A382RZM9_9ZZZZ</name>
<sequence length="108" mass="11923">MATERLDQDLEDRLRRLNEIGAALSLERDLHALLERILLETRRFTGADAGTLYLVSGSKLTFEVAHNDSLKLAHDAEEGVDMLPVPLDELSVSGYCAVTGETLNIEDV</sequence>
<evidence type="ECO:0000259" key="1">
    <source>
        <dbReference type="Pfam" id="PF01590"/>
    </source>
</evidence>
<feature type="non-terminal residue" evidence="2">
    <location>
        <position position="108"/>
    </location>
</feature>
<feature type="domain" description="GAF" evidence="1">
    <location>
        <begin position="29"/>
        <end position="107"/>
    </location>
</feature>
<organism evidence="2">
    <name type="scientific">marine metagenome</name>
    <dbReference type="NCBI Taxonomy" id="408172"/>
    <lineage>
        <taxon>unclassified sequences</taxon>
        <taxon>metagenomes</taxon>
        <taxon>ecological metagenomes</taxon>
    </lineage>
</organism>
<reference evidence="2" key="1">
    <citation type="submission" date="2018-05" db="EMBL/GenBank/DDBJ databases">
        <authorList>
            <person name="Lanie J.A."/>
            <person name="Ng W.-L."/>
            <person name="Kazmierczak K.M."/>
            <person name="Andrzejewski T.M."/>
            <person name="Davidsen T.M."/>
            <person name="Wayne K.J."/>
            <person name="Tettelin H."/>
            <person name="Glass J.I."/>
            <person name="Rusch D."/>
            <person name="Podicherti R."/>
            <person name="Tsui H.-C.T."/>
            <person name="Winkler M.E."/>
        </authorList>
    </citation>
    <scope>NUCLEOTIDE SEQUENCE</scope>
</reference>
<accession>A0A382RZM9</accession>
<evidence type="ECO:0000313" key="2">
    <source>
        <dbReference type="EMBL" id="SVD03149.1"/>
    </source>
</evidence>
<dbReference type="EMBL" id="UINC01125371">
    <property type="protein sequence ID" value="SVD03149.1"/>
    <property type="molecule type" value="Genomic_DNA"/>
</dbReference>
<dbReference type="Gene3D" id="3.30.450.40">
    <property type="match status" value="1"/>
</dbReference>
<protein>
    <recommendedName>
        <fullName evidence="1">GAF domain-containing protein</fullName>
    </recommendedName>
</protein>
<dbReference type="InterPro" id="IPR003018">
    <property type="entry name" value="GAF"/>
</dbReference>
<dbReference type="Pfam" id="PF01590">
    <property type="entry name" value="GAF"/>
    <property type="match status" value="1"/>
</dbReference>